<evidence type="ECO:0000313" key="5">
    <source>
        <dbReference type="EMBL" id="MFC3833459.1"/>
    </source>
</evidence>
<name>A0ABV7Z8W5_9DEIO</name>
<dbReference type="Pfam" id="PF02899">
    <property type="entry name" value="Phage_int_SAM_1"/>
    <property type="match status" value="1"/>
</dbReference>
<keyword evidence="1" id="KW-0229">DNA integration</keyword>
<comment type="caution">
    <text evidence="5">The sequence shown here is derived from an EMBL/GenBank/DDBJ whole genome shotgun (WGS) entry which is preliminary data.</text>
</comment>
<gene>
    <name evidence="5" type="ORF">ACFOSB_11385</name>
</gene>
<dbReference type="InterPro" id="IPR010998">
    <property type="entry name" value="Integrase_recombinase_N"/>
</dbReference>
<protein>
    <submittedName>
        <fullName evidence="5">Tyrosine-type recombinase/integrase</fullName>
    </submittedName>
</protein>
<dbReference type="InterPro" id="IPR002104">
    <property type="entry name" value="Integrase_catalytic"/>
</dbReference>
<dbReference type="Proteomes" id="UP001595803">
    <property type="component" value="Unassembled WGS sequence"/>
</dbReference>
<dbReference type="RefSeq" id="WP_380102037.1">
    <property type="nucleotide sequence ID" value="NZ_JBHRZG010000011.1"/>
</dbReference>
<keyword evidence="3" id="KW-0233">DNA recombination</keyword>
<dbReference type="Gene3D" id="1.10.150.130">
    <property type="match status" value="1"/>
</dbReference>
<keyword evidence="2" id="KW-0238">DNA-binding</keyword>
<evidence type="ECO:0000256" key="1">
    <source>
        <dbReference type="ARBA" id="ARBA00022908"/>
    </source>
</evidence>
<dbReference type="Pfam" id="PF00589">
    <property type="entry name" value="Phage_integrase"/>
    <property type="match status" value="1"/>
</dbReference>
<organism evidence="5 6">
    <name type="scientific">Deinococcus rufus</name>
    <dbReference type="NCBI Taxonomy" id="2136097"/>
    <lineage>
        <taxon>Bacteria</taxon>
        <taxon>Thermotogati</taxon>
        <taxon>Deinococcota</taxon>
        <taxon>Deinococci</taxon>
        <taxon>Deinococcales</taxon>
        <taxon>Deinococcaceae</taxon>
        <taxon>Deinococcus</taxon>
    </lineage>
</organism>
<dbReference type="PANTHER" id="PTHR30349:SF81">
    <property type="entry name" value="TYROSINE RECOMBINASE XERC"/>
    <property type="match status" value="1"/>
</dbReference>
<accession>A0ABV7Z8W5</accession>
<dbReference type="InterPro" id="IPR050090">
    <property type="entry name" value="Tyrosine_recombinase_XerCD"/>
</dbReference>
<dbReference type="InterPro" id="IPR011010">
    <property type="entry name" value="DNA_brk_join_enz"/>
</dbReference>
<keyword evidence="6" id="KW-1185">Reference proteome</keyword>
<feature type="domain" description="Tyr recombinase" evidence="4">
    <location>
        <begin position="153"/>
        <end position="322"/>
    </location>
</feature>
<dbReference type="Gene3D" id="1.10.443.10">
    <property type="entry name" value="Intergrase catalytic core"/>
    <property type="match status" value="2"/>
</dbReference>
<evidence type="ECO:0000256" key="3">
    <source>
        <dbReference type="ARBA" id="ARBA00023172"/>
    </source>
</evidence>
<proteinExistence type="predicted"/>
<dbReference type="InterPro" id="IPR013762">
    <property type="entry name" value="Integrase-like_cat_sf"/>
</dbReference>
<sequence>MGSELALMAAKLNLQANAQQAAGWPVEERRRRALRAVQERDVEGLWALVLAHLVLHGRRGTKISAATLVKYRQAFEGYWAWADAAGVMLTRPHADAGRVYVRYLEARGLVRSSVGWHLAAARALYEALRWCAATEADPFRDVRPVPDGVPQHTKGRLYSAEQIDTLLAHADQEEAVIVTLGADLGLRAGEIASLQRVNVQLDADPPAVLVLGKGAKTRLVPFSGRAERAMRRWLEMTPRWGPGVMAAGSVERIEDVVRRLCVRSGVPYDKRVVHGLRRTAGTRMYEETKDLLETRDFLGHKSSVTTEVYVQYSRAKKKPANRDW</sequence>
<reference evidence="6" key="1">
    <citation type="journal article" date="2019" name="Int. J. Syst. Evol. Microbiol.">
        <title>The Global Catalogue of Microorganisms (GCM) 10K type strain sequencing project: providing services to taxonomists for standard genome sequencing and annotation.</title>
        <authorList>
            <consortium name="The Broad Institute Genomics Platform"/>
            <consortium name="The Broad Institute Genome Sequencing Center for Infectious Disease"/>
            <person name="Wu L."/>
            <person name="Ma J."/>
        </authorList>
    </citation>
    <scope>NUCLEOTIDE SEQUENCE [LARGE SCALE GENOMIC DNA]</scope>
    <source>
        <strain evidence="6">CCTCC AB 2017081</strain>
    </source>
</reference>
<dbReference type="PANTHER" id="PTHR30349">
    <property type="entry name" value="PHAGE INTEGRASE-RELATED"/>
    <property type="match status" value="1"/>
</dbReference>
<evidence type="ECO:0000259" key="4">
    <source>
        <dbReference type="PROSITE" id="PS51898"/>
    </source>
</evidence>
<dbReference type="InterPro" id="IPR004107">
    <property type="entry name" value="Integrase_SAM-like_N"/>
</dbReference>
<dbReference type="EMBL" id="JBHRZG010000011">
    <property type="protein sequence ID" value="MFC3833459.1"/>
    <property type="molecule type" value="Genomic_DNA"/>
</dbReference>
<dbReference type="SUPFAM" id="SSF56349">
    <property type="entry name" value="DNA breaking-rejoining enzymes"/>
    <property type="match status" value="1"/>
</dbReference>
<dbReference type="CDD" id="cd00397">
    <property type="entry name" value="DNA_BRE_C"/>
    <property type="match status" value="1"/>
</dbReference>
<evidence type="ECO:0000256" key="2">
    <source>
        <dbReference type="ARBA" id="ARBA00023125"/>
    </source>
</evidence>
<dbReference type="PROSITE" id="PS51898">
    <property type="entry name" value="TYR_RECOMBINASE"/>
    <property type="match status" value="1"/>
</dbReference>
<evidence type="ECO:0000313" key="6">
    <source>
        <dbReference type="Proteomes" id="UP001595803"/>
    </source>
</evidence>